<dbReference type="Proteomes" id="UP000532373">
    <property type="component" value="Unassembled WGS sequence"/>
</dbReference>
<evidence type="ECO:0000313" key="1">
    <source>
        <dbReference type="EMBL" id="MBB6469111.1"/>
    </source>
</evidence>
<dbReference type="EMBL" id="JACHGI010000014">
    <property type="protein sequence ID" value="MBB6469111.1"/>
    <property type="molecule type" value="Genomic_DNA"/>
</dbReference>
<comment type="caution">
    <text evidence="1">The sequence shown here is derived from an EMBL/GenBank/DDBJ whole genome shotgun (WGS) entry which is preliminary data.</text>
</comment>
<dbReference type="InterPro" id="IPR027417">
    <property type="entry name" value="P-loop_NTPase"/>
</dbReference>
<gene>
    <name evidence="1" type="ORF">HNQ96_005000</name>
</gene>
<dbReference type="Gene3D" id="3.40.50.300">
    <property type="entry name" value="P-loop containing nucleotide triphosphate hydrolases"/>
    <property type="match status" value="1"/>
</dbReference>
<protein>
    <submittedName>
        <fullName evidence="1">Type IV secretory pathway ATPase VirB11/archaellum biosynthesis ATPase</fullName>
    </submittedName>
</protein>
<proteinExistence type="predicted"/>
<accession>A0A8E1WHM7</accession>
<reference evidence="1 2" key="1">
    <citation type="submission" date="2020-08" db="EMBL/GenBank/DDBJ databases">
        <title>Genomic Encyclopedia of Type Strains, Phase IV (KMG-IV): sequencing the most valuable type-strain genomes for metagenomic binning, comparative biology and taxonomic classification.</title>
        <authorList>
            <person name="Goeker M."/>
        </authorList>
    </citation>
    <scope>NUCLEOTIDE SEQUENCE [LARGE SCALE GENOMIC DNA]</scope>
    <source>
        <strain evidence="1 2">DSM 17454</strain>
    </source>
</reference>
<evidence type="ECO:0000313" key="2">
    <source>
        <dbReference type="Proteomes" id="UP000532373"/>
    </source>
</evidence>
<dbReference type="AlphaFoldDB" id="A0A8E1WHM7"/>
<organism evidence="1 2">
    <name type="scientific">Aminobacter carboxidus</name>
    <dbReference type="NCBI Taxonomy" id="376165"/>
    <lineage>
        <taxon>Bacteria</taxon>
        <taxon>Pseudomonadati</taxon>
        <taxon>Pseudomonadota</taxon>
        <taxon>Alphaproteobacteria</taxon>
        <taxon>Hyphomicrobiales</taxon>
        <taxon>Phyllobacteriaceae</taxon>
        <taxon>Aminobacter</taxon>
    </lineage>
</organism>
<name>A0A8E1WHM7_9HYPH</name>
<sequence length="83" mass="9194">MELRSTIRNINSAHPGSITTVHADSPSLAFEQLTLLVKESEGGRNLDRDDIRNLLKISIDVIVQCKRVGGRFLVIEIYFAAVA</sequence>